<sequence>MFSKSFIMAAFGAALAITPATRVAADADGLVGGIVGGIVGGAIVNHANKNRQPKRTVVVRQRSSSAAYSAARAERRQIQASLNYFGFNAGVEDGIMGGQSRAAVSRYQGYLGTPTTGQITEYEKNILLGSYHRSVAGGPDVARIISKHRDGVKGVLIAQRDGEVGRMSGGTGYAGMPMVVSDAVDEIAESSDPSAEQLLQRSGFVQLADLNGDGNTDYILDTAYSGSSFWCNANQCKTLVFASTADGYRRNDLLLQNPQPASFECSGGICRVASQAPAPQPAAEAPESDTQMVSASAGEAASAPAVPVFNTVTRRSSLGTFCSKMNVVINANGGYTTVSDMQDPEATLGEQLCLVRTYAIAGGEELIASVSGATPEQIAQQCDGLGEAMKAEVDAVALSSAPEVLAKVNGFISGSGMSPDQLETTARICMSSGYQTENMRTTLSGALLMVALGQVPYAELVGHHLVTGYGTVKRPKRAGEWYDMAVSALEQGATPVVAAADQPERPALLRAAVNRMNGGAQQGGAVPVFTVAE</sequence>
<name>A0A1X6YDJ3_9RHOB</name>
<feature type="signal peptide" evidence="1">
    <location>
        <begin position="1"/>
        <end position="24"/>
    </location>
</feature>
<dbReference type="OrthoDB" id="7444491at2"/>
<dbReference type="SUPFAM" id="SSF47090">
    <property type="entry name" value="PGBD-like"/>
    <property type="match status" value="1"/>
</dbReference>
<feature type="domain" description="Peptidoglycan binding-like" evidence="2">
    <location>
        <begin position="73"/>
        <end position="120"/>
    </location>
</feature>
<dbReference type="AlphaFoldDB" id="A0A1X6YDJ3"/>
<dbReference type="GO" id="GO:0003735">
    <property type="term" value="F:structural constituent of ribosome"/>
    <property type="evidence" value="ECO:0007669"/>
    <property type="project" value="InterPro"/>
</dbReference>
<evidence type="ECO:0000259" key="2">
    <source>
        <dbReference type="Pfam" id="PF01471"/>
    </source>
</evidence>
<keyword evidence="4" id="KW-1185">Reference proteome</keyword>
<dbReference type="InterPro" id="IPR018282">
    <property type="entry name" value="Ribosomal_eS6_CS"/>
</dbReference>
<evidence type="ECO:0000313" key="4">
    <source>
        <dbReference type="Proteomes" id="UP000193207"/>
    </source>
</evidence>
<dbReference type="Gene3D" id="1.10.101.10">
    <property type="entry name" value="PGBD-like superfamily/PGBD"/>
    <property type="match status" value="1"/>
</dbReference>
<proteinExistence type="predicted"/>
<dbReference type="PROSITE" id="PS00578">
    <property type="entry name" value="RIBOSOMAL_S6E"/>
    <property type="match status" value="1"/>
</dbReference>
<dbReference type="EMBL" id="FWFU01000001">
    <property type="protein sequence ID" value="SLN17568.1"/>
    <property type="molecule type" value="Genomic_DNA"/>
</dbReference>
<dbReference type="Pfam" id="PF01471">
    <property type="entry name" value="PG_binding_1"/>
    <property type="match status" value="1"/>
</dbReference>
<feature type="chain" id="PRO_5013049911" evidence="1">
    <location>
        <begin position="25"/>
        <end position="533"/>
    </location>
</feature>
<dbReference type="InterPro" id="IPR036366">
    <property type="entry name" value="PGBDSf"/>
</dbReference>
<evidence type="ECO:0000313" key="3">
    <source>
        <dbReference type="EMBL" id="SLN17568.1"/>
    </source>
</evidence>
<gene>
    <name evidence="3" type="ORF">ROH8110_00516</name>
</gene>
<dbReference type="InterPro" id="IPR002477">
    <property type="entry name" value="Peptidoglycan-bd-like"/>
</dbReference>
<dbReference type="GO" id="GO:0006412">
    <property type="term" value="P:translation"/>
    <property type="evidence" value="ECO:0007669"/>
    <property type="project" value="InterPro"/>
</dbReference>
<dbReference type="GO" id="GO:0005840">
    <property type="term" value="C:ribosome"/>
    <property type="evidence" value="ECO:0007669"/>
    <property type="project" value="InterPro"/>
</dbReference>
<dbReference type="InterPro" id="IPR036365">
    <property type="entry name" value="PGBD-like_sf"/>
</dbReference>
<accession>A0A1X6YDJ3</accession>
<dbReference type="Proteomes" id="UP000193207">
    <property type="component" value="Unassembled WGS sequence"/>
</dbReference>
<reference evidence="3 4" key="1">
    <citation type="submission" date="2017-03" db="EMBL/GenBank/DDBJ databases">
        <authorList>
            <person name="Afonso C.L."/>
            <person name="Miller P.J."/>
            <person name="Scott M.A."/>
            <person name="Spackman E."/>
            <person name="Goraichik I."/>
            <person name="Dimitrov K.M."/>
            <person name="Suarez D.L."/>
            <person name="Swayne D.E."/>
        </authorList>
    </citation>
    <scope>NUCLEOTIDE SEQUENCE [LARGE SCALE GENOMIC DNA]</scope>
    <source>
        <strain evidence="3 4">CECT 8110</strain>
    </source>
</reference>
<evidence type="ECO:0000256" key="1">
    <source>
        <dbReference type="SAM" id="SignalP"/>
    </source>
</evidence>
<protein>
    <submittedName>
        <fullName evidence="3">Putative peptidoglycan binding domain protein</fullName>
    </submittedName>
</protein>
<organism evidence="3 4">
    <name type="scientific">Roseovarius halotolerans</name>
    <dbReference type="NCBI Taxonomy" id="505353"/>
    <lineage>
        <taxon>Bacteria</taxon>
        <taxon>Pseudomonadati</taxon>
        <taxon>Pseudomonadota</taxon>
        <taxon>Alphaproteobacteria</taxon>
        <taxon>Rhodobacterales</taxon>
        <taxon>Roseobacteraceae</taxon>
        <taxon>Roseovarius</taxon>
    </lineage>
</organism>
<keyword evidence="1" id="KW-0732">Signal</keyword>
<dbReference type="RefSeq" id="WP_085816205.1">
    <property type="nucleotide sequence ID" value="NZ_FWFU01000001.1"/>
</dbReference>